<dbReference type="InterPro" id="IPR029526">
    <property type="entry name" value="PGBD"/>
</dbReference>
<sequence length="316" mass="35850">MKFDPRIQTEGPTDLYRHSDNTMKTHVRPESTYLFTHSASSSFLAYIPLYFWRHVVNETNAYAIKDVHLSPPVTLSEMMKFIGILFFMTINDKGEYENYWGAQPEDAILGNQTSSGLENIMPLRRFKLLRKCFCFRASSPPTQRDPAARIRPLLNLLKSTGGRYINMGRNVALDECSVACRSKYGRYGIVLNPPKSTGKYHFRLSDPTDILHGVTGEIETLELRREWSKARVSSIRQLVLEVARPLYGSNHILNPDNYYTSVLLLQALRVKGLYARGTVRGGSKLFPKHTTLDKNSALRGDYRQVVSSEHGIVAAS</sequence>
<dbReference type="STRING" id="4795.A0A225UX23"/>
<proteinExistence type="predicted"/>
<evidence type="ECO:0000313" key="2">
    <source>
        <dbReference type="EMBL" id="OWY97378.1"/>
    </source>
</evidence>
<reference evidence="3" key="1">
    <citation type="submission" date="2017-03" db="EMBL/GenBank/DDBJ databases">
        <title>Phytopthora megakarya and P. palmivora, two closely related causual agents of cacao black pod achieved similar genome size and gene model numbers by different mechanisms.</title>
        <authorList>
            <person name="Ali S."/>
            <person name="Shao J."/>
            <person name="Larry D.J."/>
            <person name="Kronmiller B."/>
            <person name="Shen D."/>
            <person name="Strem M.D."/>
            <person name="Melnick R.L."/>
            <person name="Guiltinan M.J."/>
            <person name="Tyler B.M."/>
            <person name="Meinhardt L.W."/>
            <person name="Bailey B.A."/>
        </authorList>
    </citation>
    <scope>NUCLEOTIDE SEQUENCE [LARGE SCALE GENOMIC DNA]</scope>
    <source>
        <strain evidence="3">zdho120</strain>
    </source>
</reference>
<dbReference type="PANTHER" id="PTHR46599:SF3">
    <property type="entry name" value="PIGGYBAC TRANSPOSABLE ELEMENT-DERIVED PROTEIN 4"/>
    <property type="match status" value="1"/>
</dbReference>
<keyword evidence="3" id="KW-1185">Reference proteome</keyword>
<dbReference type="PANTHER" id="PTHR46599">
    <property type="entry name" value="PIGGYBAC TRANSPOSABLE ELEMENT-DERIVED PROTEIN 4"/>
    <property type="match status" value="1"/>
</dbReference>
<feature type="non-terminal residue" evidence="2">
    <location>
        <position position="316"/>
    </location>
</feature>
<dbReference type="EMBL" id="NBNE01010526">
    <property type="protein sequence ID" value="OWY97378.1"/>
    <property type="molecule type" value="Genomic_DNA"/>
</dbReference>
<accession>A0A225UX23</accession>
<dbReference type="OrthoDB" id="6077919at2759"/>
<comment type="caution">
    <text evidence="2">The sequence shown here is derived from an EMBL/GenBank/DDBJ whole genome shotgun (WGS) entry which is preliminary data.</text>
</comment>
<dbReference type="Proteomes" id="UP000198211">
    <property type="component" value="Unassembled WGS sequence"/>
</dbReference>
<evidence type="ECO:0000259" key="1">
    <source>
        <dbReference type="Pfam" id="PF13843"/>
    </source>
</evidence>
<dbReference type="AlphaFoldDB" id="A0A225UX23"/>
<protein>
    <submittedName>
        <fullName evidence="2">Transposase</fullName>
    </submittedName>
</protein>
<dbReference type="Pfam" id="PF13843">
    <property type="entry name" value="DDE_Tnp_1_7"/>
    <property type="match status" value="1"/>
</dbReference>
<evidence type="ECO:0000313" key="3">
    <source>
        <dbReference type="Proteomes" id="UP000198211"/>
    </source>
</evidence>
<gene>
    <name evidence="2" type="ORF">PHMEG_00032106</name>
</gene>
<feature type="domain" description="PiggyBac transposable element-derived protein" evidence="1">
    <location>
        <begin position="50"/>
        <end position="291"/>
    </location>
</feature>
<name>A0A225UX23_9STRA</name>
<organism evidence="2 3">
    <name type="scientific">Phytophthora megakarya</name>
    <dbReference type="NCBI Taxonomy" id="4795"/>
    <lineage>
        <taxon>Eukaryota</taxon>
        <taxon>Sar</taxon>
        <taxon>Stramenopiles</taxon>
        <taxon>Oomycota</taxon>
        <taxon>Peronosporomycetes</taxon>
        <taxon>Peronosporales</taxon>
        <taxon>Peronosporaceae</taxon>
        <taxon>Phytophthora</taxon>
    </lineage>
</organism>